<dbReference type="Pfam" id="PF13531">
    <property type="entry name" value="SBP_bac_11"/>
    <property type="match status" value="1"/>
</dbReference>
<dbReference type="EMBL" id="JBDIME010000041">
    <property type="protein sequence ID" value="MEN2793237.1"/>
    <property type="molecule type" value="Genomic_DNA"/>
</dbReference>
<dbReference type="SUPFAM" id="SSF53850">
    <property type="entry name" value="Periplasmic binding protein-like II"/>
    <property type="match status" value="1"/>
</dbReference>
<dbReference type="RefSeq" id="WP_345840578.1">
    <property type="nucleotide sequence ID" value="NZ_JBDIME010000041.1"/>
</dbReference>
<reference evidence="2 3" key="1">
    <citation type="submission" date="2024-05" db="EMBL/GenBank/DDBJ databases">
        <authorList>
            <person name="Liu Q."/>
            <person name="Xin Y.-H."/>
        </authorList>
    </citation>
    <scope>NUCLEOTIDE SEQUENCE [LARGE SCALE GENOMIC DNA]</scope>
    <source>
        <strain evidence="2 3">CGMCC 1.10181</strain>
    </source>
</reference>
<keyword evidence="1" id="KW-0732">Signal</keyword>
<gene>
    <name evidence="2" type="ORF">ABC974_26675</name>
</gene>
<evidence type="ECO:0000313" key="3">
    <source>
        <dbReference type="Proteomes" id="UP001419910"/>
    </source>
</evidence>
<keyword evidence="3" id="KW-1185">Reference proteome</keyword>
<protein>
    <submittedName>
        <fullName evidence="2">Extracellular solute-binding protein</fullName>
    </submittedName>
</protein>
<organism evidence="2 3">
    <name type="scientific">Sphingomonas oligophenolica</name>
    <dbReference type="NCBI Taxonomy" id="301154"/>
    <lineage>
        <taxon>Bacteria</taxon>
        <taxon>Pseudomonadati</taxon>
        <taxon>Pseudomonadota</taxon>
        <taxon>Alphaproteobacteria</taxon>
        <taxon>Sphingomonadales</taxon>
        <taxon>Sphingomonadaceae</taxon>
        <taxon>Sphingomonas</taxon>
    </lineage>
</organism>
<accession>A0ABU9YBQ8</accession>
<name>A0ABU9YBQ8_9SPHN</name>
<dbReference type="PANTHER" id="PTHR30006:SF25">
    <property type="entry name" value="PHOSPHOGLYCERATE TRANSPORT REGULATORY PROTEIN PGTC"/>
    <property type="match status" value="1"/>
</dbReference>
<evidence type="ECO:0000256" key="1">
    <source>
        <dbReference type="ARBA" id="ARBA00022729"/>
    </source>
</evidence>
<evidence type="ECO:0000313" key="2">
    <source>
        <dbReference type="EMBL" id="MEN2793237.1"/>
    </source>
</evidence>
<sequence length="365" mass="39141">MRPTLTLGGIALLVAVALGIASSQRSPSPRGDFAPPEGANVTYFPAPQREVGLPLVISASLEAGFVRPFLLAFQRHDPTLSIAYIQSRSGAFLQQALDSCHRHEPSADLYLSASTDQLMRLANEDCARSLPAAIGAAAPGQAAWRDQVVAFTVEPGAFVFARPVTGPIPDSHIALLDWLRRLPGGGYRIGTYDIEESAEGYDFAASDSRQASLYGRLLEGLGRAQVRLYCCSNVMVDAVDRGEIRFAYNVQLSYAYAAQRAGSRISVVVPDDYQALQTLSLMVPKGARAPSAAMRLAAFLVSDEARALARRALAPPGRPPAIALAASDALLAKASVTPLLLSLQDHARRRQLIQEWRQAIVSPVP</sequence>
<proteinExistence type="predicted"/>
<dbReference type="Gene3D" id="3.40.190.10">
    <property type="entry name" value="Periplasmic binding protein-like II"/>
    <property type="match status" value="2"/>
</dbReference>
<dbReference type="Proteomes" id="UP001419910">
    <property type="component" value="Unassembled WGS sequence"/>
</dbReference>
<comment type="caution">
    <text evidence="2">The sequence shown here is derived from an EMBL/GenBank/DDBJ whole genome shotgun (WGS) entry which is preliminary data.</text>
</comment>
<dbReference type="PANTHER" id="PTHR30006">
    <property type="entry name" value="THIAMINE-BINDING PERIPLASMIC PROTEIN-RELATED"/>
    <property type="match status" value="1"/>
</dbReference>